<name>A0A6M7TLP6_9HYPH</name>
<evidence type="ECO:0000313" key="2">
    <source>
        <dbReference type="EMBL" id="RJT28232.1"/>
    </source>
</evidence>
<accession>A0A6M7TLP6</accession>
<comment type="caution">
    <text evidence="2">The sequence shown here is derived from an EMBL/GenBank/DDBJ whole genome shotgun (WGS) entry which is preliminary data.</text>
</comment>
<evidence type="ECO:0000256" key="1">
    <source>
        <dbReference type="SAM" id="MobiDB-lite"/>
    </source>
</evidence>
<feature type="compositionally biased region" description="Basic and acidic residues" evidence="1">
    <location>
        <begin position="41"/>
        <end position="51"/>
    </location>
</feature>
<sequence>MTRRRVDKERFERADREAKIAIEAERQSRIVKTARLREERLSVEQAVEKPPRGQASASGRKGP</sequence>
<evidence type="ECO:0000313" key="3">
    <source>
        <dbReference type="Proteomes" id="UP000275530"/>
    </source>
</evidence>
<dbReference type="Proteomes" id="UP000275530">
    <property type="component" value="Unassembled WGS sequence"/>
</dbReference>
<gene>
    <name evidence="2" type="ORF">D3242_32690</name>
</gene>
<feature type="region of interest" description="Disordered" evidence="1">
    <location>
        <begin position="41"/>
        <end position="63"/>
    </location>
</feature>
<protein>
    <submittedName>
        <fullName evidence="2">Uncharacterized protein</fullName>
    </submittedName>
</protein>
<dbReference type="EMBL" id="QZXA01000023">
    <property type="protein sequence ID" value="RJT28232.1"/>
    <property type="molecule type" value="Genomic_DNA"/>
</dbReference>
<organism evidence="2 3">
    <name type="scientific">Mesorhizobium jarvisii</name>
    <dbReference type="NCBI Taxonomy" id="1777867"/>
    <lineage>
        <taxon>Bacteria</taxon>
        <taxon>Pseudomonadati</taxon>
        <taxon>Pseudomonadota</taxon>
        <taxon>Alphaproteobacteria</taxon>
        <taxon>Hyphomicrobiales</taxon>
        <taxon>Phyllobacteriaceae</taxon>
        <taxon>Mesorhizobium</taxon>
    </lineage>
</organism>
<proteinExistence type="predicted"/>
<dbReference type="AlphaFoldDB" id="A0A6M7TLP6"/>
<reference evidence="2 3" key="1">
    <citation type="submission" date="2018-09" db="EMBL/GenBank/DDBJ databases">
        <title>Mesorhizobium carmichaelinearum sp. nov. isolated from Carmichaelinea spp. root nodules in New Zealand.</title>
        <authorList>
            <person name="De Meyer S.E."/>
        </authorList>
    </citation>
    <scope>NUCLEOTIDE SEQUENCE [LARGE SCALE GENOMIC DNA]</scope>
    <source>
        <strain evidence="2 3">LMG 28313</strain>
    </source>
</reference>
<keyword evidence="3" id="KW-1185">Reference proteome</keyword>